<gene>
    <name evidence="3" type="ORF">LR48_Vigan02g057200</name>
</gene>
<feature type="compositionally biased region" description="Basic and acidic residues" evidence="2">
    <location>
        <begin position="1"/>
        <end position="22"/>
    </location>
</feature>
<name>A0A0L9TVI0_PHAAN</name>
<protein>
    <submittedName>
        <fullName evidence="3">Uncharacterized protein</fullName>
    </submittedName>
</protein>
<feature type="region of interest" description="Disordered" evidence="2">
    <location>
        <begin position="1"/>
        <end position="23"/>
    </location>
</feature>
<reference evidence="4" key="1">
    <citation type="journal article" date="2015" name="Proc. Natl. Acad. Sci. U.S.A.">
        <title>Genome sequencing of adzuki bean (Vigna angularis) provides insight into high starch and low fat accumulation and domestication.</title>
        <authorList>
            <person name="Yang K."/>
            <person name="Tian Z."/>
            <person name="Chen C."/>
            <person name="Luo L."/>
            <person name="Zhao B."/>
            <person name="Wang Z."/>
            <person name="Yu L."/>
            <person name="Li Y."/>
            <person name="Sun Y."/>
            <person name="Li W."/>
            <person name="Chen Y."/>
            <person name="Li Y."/>
            <person name="Zhang Y."/>
            <person name="Ai D."/>
            <person name="Zhao J."/>
            <person name="Shang C."/>
            <person name="Ma Y."/>
            <person name="Wu B."/>
            <person name="Wang M."/>
            <person name="Gao L."/>
            <person name="Sun D."/>
            <person name="Zhang P."/>
            <person name="Guo F."/>
            <person name="Wang W."/>
            <person name="Li Y."/>
            <person name="Wang J."/>
            <person name="Varshney R.K."/>
            <person name="Wang J."/>
            <person name="Ling H.Q."/>
            <person name="Wan P."/>
        </authorList>
    </citation>
    <scope>NUCLEOTIDE SEQUENCE</scope>
    <source>
        <strain evidence="4">cv. Jingnong 6</strain>
    </source>
</reference>
<proteinExistence type="predicted"/>
<dbReference type="AlphaFoldDB" id="A0A0L9TVI0"/>
<evidence type="ECO:0000256" key="2">
    <source>
        <dbReference type="SAM" id="MobiDB-lite"/>
    </source>
</evidence>
<evidence type="ECO:0000313" key="3">
    <source>
        <dbReference type="EMBL" id="KOM34422.1"/>
    </source>
</evidence>
<evidence type="ECO:0000313" key="4">
    <source>
        <dbReference type="Proteomes" id="UP000053144"/>
    </source>
</evidence>
<evidence type="ECO:0000256" key="1">
    <source>
        <dbReference type="SAM" id="Coils"/>
    </source>
</evidence>
<feature type="region of interest" description="Disordered" evidence="2">
    <location>
        <begin position="106"/>
        <end position="137"/>
    </location>
</feature>
<organism evidence="3 4">
    <name type="scientific">Phaseolus angularis</name>
    <name type="common">Azuki bean</name>
    <name type="synonym">Vigna angularis</name>
    <dbReference type="NCBI Taxonomy" id="3914"/>
    <lineage>
        <taxon>Eukaryota</taxon>
        <taxon>Viridiplantae</taxon>
        <taxon>Streptophyta</taxon>
        <taxon>Embryophyta</taxon>
        <taxon>Tracheophyta</taxon>
        <taxon>Spermatophyta</taxon>
        <taxon>Magnoliopsida</taxon>
        <taxon>eudicotyledons</taxon>
        <taxon>Gunneridae</taxon>
        <taxon>Pentapetalae</taxon>
        <taxon>rosids</taxon>
        <taxon>fabids</taxon>
        <taxon>Fabales</taxon>
        <taxon>Fabaceae</taxon>
        <taxon>Papilionoideae</taxon>
        <taxon>50 kb inversion clade</taxon>
        <taxon>NPAAA clade</taxon>
        <taxon>indigoferoid/millettioid clade</taxon>
        <taxon>Phaseoleae</taxon>
        <taxon>Vigna</taxon>
    </lineage>
</organism>
<keyword evidence="1" id="KW-0175">Coiled coil</keyword>
<feature type="coiled-coil region" evidence="1">
    <location>
        <begin position="26"/>
        <end position="53"/>
    </location>
</feature>
<dbReference type="Proteomes" id="UP000053144">
    <property type="component" value="Chromosome 2"/>
</dbReference>
<sequence>MEGRDNTLERRTSEQKMSRAEPKINMAEWRINMQEWRRNMQEMQQETRELLRVLGGRTWNQEKGLKGSPGAVDGDQDYVNRGKIERREEFLPDVLKGKKEENIRMEAGQDSLLDIKKAKKPSYGGESSTNSEKKRETEVVVLSVHGFASIRG</sequence>
<dbReference type="Gramene" id="KOM34422">
    <property type="protein sequence ID" value="KOM34422"/>
    <property type="gene ID" value="LR48_Vigan02g057200"/>
</dbReference>
<accession>A0A0L9TVI0</accession>
<dbReference type="EMBL" id="CM003372">
    <property type="protein sequence ID" value="KOM34422.1"/>
    <property type="molecule type" value="Genomic_DNA"/>
</dbReference>